<evidence type="ECO:0000313" key="4">
    <source>
        <dbReference type="EMBL" id="BAO29563.1"/>
    </source>
</evidence>
<dbReference type="InterPro" id="IPR027485">
    <property type="entry name" value="AMMECR1_N"/>
</dbReference>
<evidence type="ECO:0000256" key="1">
    <source>
        <dbReference type="ARBA" id="ARBA00006315"/>
    </source>
</evidence>
<dbReference type="OrthoDB" id="9782820at2"/>
<dbReference type="Gene3D" id="3.40.830.10">
    <property type="entry name" value="LigB-like"/>
    <property type="match status" value="1"/>
</dbReference>
<dbReference type="STRING" id="1223802.SUTH_01771"/>
<dbReference type="EMBL" id="AP012547">
    <property type="protein sequence ID" value="BAO29563.1"/>
    <property type="molecule type" value="Genomic_DNA"/>
</dbReference>
<dbReference type="Gene3D" id="3.30.1490.150">
    <property type="entry name" value="Hypothetical protein ph0010, domain 2"/>
    <property type="match status" value="1"/>
</dbReference>
<protein>
    <recommendedName>
        <fullName evidence="2">MEMO1 family protein SUTH_01771</fullName>
    </recommendedName>
</protein>
<comment type="similarity">
    <text evidence="1 2">Belongs to the MEMO1 family.</text>
</comment>
<dbReference type="InterPro" id="IPR023473">
    <property type="entry name" value="AMMECR1"/>
</dbReference>
<keyword evidence="5" id="KW-1185">Reference proteome</keyword>
<organism evidence="4 5">
    <name type="scientific">Sulfuritalea hydrogenivorans sk43H</name>
    <dbReference type="NCBI Taxonomy" id="1223802"/>
    <lineage>
        <taxon>Bacteria</taxon>
        <taxon>Pseudomonadati</taxon>
        <taxon>Pseudomonadota</taxon>
        <taxon>Betaproteobacteria</taxon>
        <taxon>Nitrosomonadales</taxon>
        <taxon>Sterolibacteriaceae</taxon>
        <taxon>Sulfuritalea</taxon>
    </lineage>
</organism>
<dbReference type="AlphaFoldDB" id="W0SHZ7"/>
<proteinExistence type="inferred from homology"/>
<dbReference type="InterPro" id="IPR002733">
    <property type="entry name" value="AMMECR1_domain"/>
</dbReference>
<gene>
    <name evidence="4" type="ORF">SUTH_01771</name>
</gene>
<evidence type="ECO:0000256" key="2">
    <source>
        <dbReference type="HAMAP-Rule" id="MF_00055"/>
    </source>
</evidence>
<dbReference type="KEGG" id="shd:SUTH_01771"/>
<reference evidence="4 5" key="1">
    <citation type="journal article" date="2014" name="Syst. Appl. Microbiol.">
        <title>Complete genomes of freshwater sulfur oxidizers Sulfuricella denitrificans skB26 and Sulfuritalea hydrogenivorans sk43H: genetic insights into the sulfur oxidation pathway of betaproteobacteria.</title>
        <authorList>
            <person name="Watanabe T."/>
            <person name="Kojima H."/>
            <person name="Fukui M."/>
        </authorList>
    </citation>
    <scope>NUCLEOTIDE SEQUENCE [LARGE SCALE GENOMIC DNA]</scope>
    <source>
        <strain evidence="4">DSM22779</strain>
    </source>
</reference>
<dbReference type="InterPro" id="IPR027623">
    <property type="entry name" value="AmmeMemoSam_A"/>
</dbReference>
<evidence type="ECO:0000259" key="3">
    <source>
        <dbReference type="PROSITE" id="PS51112"/>
    </source>
</evidence>
<accession>W0SHZ7</accession>
<dbReference type="HAMAP" id="MF_00055">
    <property type="entry name" value="MEMO1"/>
    <property type="match status" value="1"/>
</dbReference>
<dbReference type="PROSITE" id="PS51112">
    <property type="entry name" value="AMMECR1"/>
    <property type="match status" value="1"/>
</dbReference>
<dbReference type="Proteomes" id="UP000031637">
    <property type="component" value="Chromosome"/>
</dbReference>
<dbReference type="Gene3D" id="3.30.700.20">
    <property type="entry name" value="Hypothetical protein ph0010, domain 1"/>
    <property type="match status" value="1"/>
</dbReference>
<feature type="domain" description="AMMECR1" evidence="3">
    <location>
        <begin position="277"/>
        <end position="467"/>
    </location>
</feature>
<dbReference type="SUPFAM" id="SSF143447">
    <property type="entry name" value="AMMECR1-like"/>
    <property type="match status" value="1"/>
</dbReference>
<dbReference type="RefSeq" id="WP_041098642.1">
    <property type="nucleotide sequence ID" value="NZ_AP012547.1"/>
</dbReference>
<dbReference type="PANTHER" id="PTHR11060:SF0">
    <property type="entry name" value="PROTEIN MEMO1"/>
    <property type="match status" value="1"/>
</dbReference>
<dbReference type="NCBIfam" id="TIGR00296">
    <property type="entry name" value="TIGR00296 family protein"/>
    <property type="match status" value="1"/>
</dbReference>
<dbReference type="HOGENOM" id="CLU_045107_0_0_4"/>
<dbReference type="InterPro" id="IPR002737">
    <property type="entry name" value="MEMO1_fam"/>
</dbReference>
<dbReference type="NCBIfam" id="TIGR04336">
    <property type="entry name" value="AmmeMemoSam_B"/>
    <property type="match status" value="1"/>
</dbReference>
<sequence length="467" mass="49387">MNPATAIRPPAVAGMFYPGDPASLRDELLTCLAAVAVPRSGSPGTQGGAAPTLLKALIVPHAGYVYSGGTAGHAYALLAPLAGRICRVVLLGPCHRVSVRGLAAPTAKAFATPLGSIPLDRAALDALADLPQVVASDAAHAQEHSLEVQLPFLQTVLGAFELVPLAVGDASAAEVAEVLDRLWGGPETLIVISSDLSHFHSYREAQSIDNATVSHILALDQLTSFDQACGALPINGLLAVAQRRGLRIERVAQCNSGDTAGDKGRVVGYASFALYEPEAEADTLGPALLVRARNAIAARLQQPTQAEPDHPALASPGATFVTLTQNGDLRGCIGSLEAHRSLDQDVRANAVAAAFSDPRFPPLTVAEFSRIRVEVSLLSAPQSMSFSSEADALRQLRPHVDGVILTAGPGGQFRRGTFLPQVWEQLPEPRLFMAHLKQKAGLPVDWWSSEVELQRYEVQKWKEAPTP</sequence>
<dbReference type="PANTHER" id="PTHR11060">
    <property type="entry name" value="PROTEIN MEMO1"/>
    <property type="match status" value="1"/>
</dbReference>
<evidence type="ECO:0000313" key="5">
    <source>
        <dbReference type="Proteomes" id="UP000031637"/>
    </source>
</evidence>
<dbReference type="Pfam" id="PF01875">
    <property type="entry name" value="Memo"/>
    <property type="match status" value="1"/>
</dbReference>
<dbReference type="CDD" id="cd07361">
    <property type="entry name" value="MEMO_like"/>
    <property type="match status" value="1"/>
</dbReference>
<dbReference type="InterPro" id="IPR036071">
    <property type="entry name" value="AMMECR1_dom_sf"/>
</dbReference>
<dbReference type="NCBIfam" id="TIGR04335">
    <property type="entry name" value="AmmeMemoSam_A"/>
    <property type="match status" value="1"/>
</dbReference>
<dbReference type="Pfam" id="PF01871">
    <property type="entry name" value="AMMECR1"/>
    <property type="match status" value="1"/>
</dbReference>
<name>W0SHZ7_9PROT</name>